<dbReference type="InterPro" id="IPR018062">
    <property type="entry name" value="HTH_AraC-typ_CS"/>
</dbReference>
<feature type="domain" description="Response regulatory" evidence="17">
    <location>
        <begin position="1125"/>
        <end position="1240"/>
    </location>
</feature>
<dbReference type="RefSeq" id="WP_353719052.1">
    <property type="nucleotide sequence ID" value="NZ_CP159289.1"/>
</dbReference>
<feature type="domain" description="HTH araC/xylS-type" evidence="15">
    <location>
        <begin position="1272"/>
        <end position="1371"/>
    </location>
</feature>
<dbReference type="InterPro" id="IPR036097">
    <property type="entry name" value="HisK_dim/P_sf"/>
</dbReference>
<evidence type="ECO:0000256" key="2">
    <source>
        <dbReference type="ARBA" id="ARBA00012438"/>
    </source>
</evidence>
<organism evidence="18">
    <name type="scientific">Dyadobacter sp. 676</name>
    <dbReference type="NCBI Taxonomy" id="3088362"/>
    <lineage>
        <taxon>Bacteria</taxon>
        <taxon>Pseudomonadati</taxon>
        <taxon>Bacteroidota</taxon>
        <taxon>Cytophagia</taxon>
        <taxon>Cytophagales</taxon>
        <taxon>Spirosomataceae</taxon>
        <taxon>Dyadobacter</taxon>
    </lineage>
</organism>
<dbReference type="InterPro" id="IPR005467">
    <property type="entry name" value="His_kinase_dom"/>
</dbReference>
<dbReference type="FunFam" id="3.30.565.10:FF:000037">
    <property type="entry name" value="Hybrid sensor histidine kinase/response regulator"/>
    <property type="match status" value="1"/>
</dbReference>
<comment type="catalytic activity">
    <reaction evidence="1">
        <text>ATP + protein L-histidine = ADP + protein N-phospho-L-histidine.</text>
        <dbReference type="EC" id="2.7.13.3"/>
    </reaction>
</comment>
<dbReference type="Pfam" id="PF02518">
    <property type="entry name" value="HATPase_c"/>
    <property type="match status" value="1"/>
</dbReference>
<evidence type="ECO:0000256" key="9">
    <source>
        <dbReference type="ARBA" id="ARBA00023015"/>
    </source>
</evidence>
<feature type="signal peptide" evidence="14">
    <location>
        <begin position="1"/>
        <end position="22"/>
    </location>
</feature>
<keyword evidence="13" id="KW-0472">Membrane</keyword>
<keyword evidence="9" id="KW-0805">Transcription regulation</keyword>
<feature type="modified residue" description="4-aspartylphosphate" evidence="12">
    <location>
        <position position="1173"/>
    </location>
</feature>
<name>A0AAU8FIC6_9BACT</name>
<dbReference type="SMART" id="SM00388">
    <property type="entry name" value="HisKA"/>
    <property type="match status" value="1"/>
</dbReference>
<dbReference type="Pfam" id="PF00072">
    <property type="entry name" value="Response_reg"/>
    <property type="match status" value="1"/>
</dbReference>
<dbReference type="SMART" id="SM00448">
    <property type="entry name" value="REC"/>
    <property type="match status" value="1"/>
</dbReference>
<dbReference type="SUPFAM" id="SSF52172">
    <property type="entry name" value="CheY-like"/>
    <property type="match status" value="1"/>
</dbReference>
<dbReference type="InterPro" id="IPR011110">
    <property type="entry name" value="Reg_prop"/>
</dbReference>
<keyword evidence="7" id="KW-0067">ATP-binding</keyword>
<dbReference type="SMART" id="SM00342">
    <property type="entry name" value="HTH_ARAC"/>
    <property type="match status" value="1"/>
</dbReference>
<dbReference type="PROSITE" id="PS50110">
    <property type="entry name" value="RESPONSE_REGULATORY"/>
    <property type="match status" value="1"/>
</dbReference>
<evidence type="ECO:0000256" key="8">
    <source>
        <dbReference type="ARBA" id="ARBA00023012"/>
    </source>
</evidence>
<keyword evidence="6" id="KW-0418">Kinase</keyword>
<dbReference type="InterPro" id="IPR036890">
    <property type="entry name" value="HATPase_C_sf"/>
</dbReference>
<dbReference type="Gene3D" id="2.60.40.10">
    <property type="entry name" value="Immunoglobulins"/>
    <property type="match status" value="1"/>
</dbReference>
<evidence type="ECO:0000313" key="18">
    <source>
        <dbReference type="EMBL" id="XCH23728.1"/>
    </source>
</evidence>
<dbReference type="EMBL" id="CP159289">
    <property type="protein sequence ID" value="XCH23728.1"/>
    <property type="molecule type" value="Genomic_DNA"/>
</dbReference>
<dbReference type="PANTHER" id="PTHR43547">
    <property type="entry name" value="TWO-COMPONENT HISTIDINE KINASE"/>
    <property type="match status" value="1"/>
</dbReference>
<keyword evidence="13" id="KW-0812">Transmembrane</keyword>
<dbReference type="GO" id="GO:0003700">
    <property type="term" value="F:DNA-binding transcription factor activity"/>
    <property type="evidence" value="ECO:0007669"/>
    <property type="project" value="InterPro"/>
</dbReference>
<evidence type="ECO:0000256" key="14">
    <source>
        <dbReference type="SAM" id="SignalP"/>
    </source>
</evidence>
<dbReference type="CDD" id="cd00082">
    <property type="entry name" value="HisKA"/>
    <property type="match status" value="1"/>
</dbReference>
<keyword evidence="11" id="KW-0804">Transcription</keyword>
<feature type="domain" description="Histidine kinase" evidence="16">
    <location>
        <begin position="868"/>
        <end position="1089"/>
    </location>
</feature>
<evidence type="ECO:0000256" key="7">
    <source>
        <dbReference type="ARBA" id="ARBA00022840"/>
    </source>
</evidence>
<dbReference type="FunFam" id="2.60.40.10:FF:000791">
    <property type="entry name" value="Two-component system sensor histidine kinase/response regulator"/>
    <property type="match status" value="1"/>
</dbReference>
<evidence type="ECO:0000256" key="13">
    <source>
        <dbReference type="SAM" id="Phobius"/>
    </source>
</evidence>
<dbReference type="SUPFAM" id="SSF46689">
    <property type="entry name" value="Homeodomain-like"/>
    <property type="match status" value="1"/>
</dbReference>
<dbReference type="InterPro" id="IPR018060">
    <property type="entry name" value="HTH_AraC"/>
</dbReference>
<dbReference type="PROSITE" id="PS50109">
    <property type="entry name" value="HIS_KIN"/>
    <property type="match status" value="1"/>
</dbReference>
<dbReference type="Gene3D" id="1.10.10.60">
    <property type="entry name" value="Homeodomain-like"/>
    <property type="match status" value="1"/>
</dbReference>
<dbReference type="SUPFAM" id="SSF63829">
    <property type="entry name" value="Calcium-dependent phosphotriesterase"/>
    <property type="match status" value="3"/>
</dbReference>
<evidence type="ECO:0000256" key="5">
    <source>
        <dbReference type="ARBA" id="ARBA00022741"/>
    </source>
</evidence>
<dbReference type="Pfam" id="PF07495">
    <property type="entry name" value="Y_Y_Y"/>
    <property type="match status" value="1"/>
</dbReference>
<dbReference type="Gene3D" id="3.40.50.2300">
    <property type="match status" value="1"/>
</dbReference>
<dbReference type="FunFam" id="3.40.50.2300:FF:000138">
    <property type="entry name" value="Two-component system sensor histidine kinase/response regulator"/>
    <property type="match status" value="1"/>
</dbReference>
<gene>
    <name evidence="18" type="ORF">ABV298_26000</name>
</gene>
<dbReference type="EC" id="2.7.13.3" evidence="2"/>
<evidence type="ECO:0000256" key="11">
    <source>
        <dbReference type="ARBA" id="ARBA00023163"/>
    </source>
</evidence>
<dbReference type="InterPro" id="IPR011006">
    <property type="entry name" value="CheY-like_superfamily"/>
</dbReference>
<evidence type="ECO:0000259" key="16">
    <source>
        <dbReference type="PROSITE" id="PS50109"/>
    </source>
</evidence>
<sequence>MWSRCFWMVLAALAGWVGEAAAQSEKYQFARYNTEQGLSHNQVNCFLKDSRGFVWIGTANGLNRFDGYSFRVFKHNPADSSTISHHQVTAIFEDPQGFIWVNTHVGLDIYDPLSERIDRNADRAAVRFGLPDANFNRIIKTRSGDYWISHNRLGLLKYLTTAKKLVKIRFGPAEDSTGPAKRSISDFAEDAQGNLWVVCDDGFLARVDAGTHEVRIGSALLQNRNRGNLSNHKVFVDDDGEPWVYIVKAATGAFNFDFKNNVLRVAGTAGPDFRLANNAVTAMLSGPDGRIWIGTDHGGINVLDKKRKTVSTLLFDPGDPRTISQNTIQALYKDPTGMIWAGTFKKGFCAYHKNIFRFSLVRHSPGDPRSLPFDDVNVFTEDRNGNLWIGTNGGGLIHYDRAGNSFRQYRNVPGDPGSLSNDVIVSLFLDRDDVLWIGTYFGGLNRFDGRRFTRYLHAPADSTSLIDDRVWEIFEDSQRRLWVGTLADGLDLLDRRTQTFRHFRRLAPNSVRSDYISAIMEDREGNLWVGTANGIDVLIRKTGRFVHYGYRAGNPDSLSSDAVTALAQDRFGHIWIGTSEGLDRYDARRNAFVHYDSRHGLPDDAILTVVVDNMQNLWLGTPKGLANCRVSRKPDGIPAAFQVRTYNEVDGLQGRGFNENAALRLRNGELVFGGANGFSIFDPAQIADERASARMTLTDFQIFNRSVRPGELFDGDAVLEKSVSLTDRIVLKHSQNVFSIEFAALNFLHPEKNHYLYMLEGFNDRWFEADDTRKVTYTNLDPGTYTFKVKMKGTGASTERSLQVVILPPFWRTPWAYILYFLLVAGALLIARWILIERERMNFKLEQERRYAQQMHELDMMKIKFFTNVSHEFRTPLTLMLTPLENLLRNIRADHAVHRQLSLIHRNAQRLFNLVTQMLDFKKLEVEGTEFVPERGDIVRFVRQIAQTFSDLSEHKHIRYRFDSAVESRYADFDQDKLSKVMYNLLSNAFKFTPENGQVTVGLRIVPDREGEALEVRVEDSGIGIPAEAQAKVFERFYQHPMPGHIMNQGSGIGLSIAGEFVKMHGGSIRLESEPGSGSIFIVTLPLRESAARVAPVAPAAVVPVQASPVEIDLPDEKTTKNKPLILLVEDNDEFREYLKEILQRDYQVLEAGTGRAGLDITLEQIPDLIVSDVMIPEMDGIELCRTVKTDRRISHIPVVLLTARAGEEQQLQGYQTGADAYVTKPFRLDILQVRIANLIRQREQLQRHFQQHVEIRPSEVAIRSLDEQFVTTAVKAVEENLANPDFTVEELSDAMSMSRVYLYKKILSLTGKTPIEFIRIIRIRRGADLLEKSQLTVSEIAYQIGFNNPKYFAKLFREEFGMLPTEYRRQRSERE</sequence>
<dbReference type="InterPro" id="IPR015943">
    <property type="entry name" value="WD40/YVTN_repeat-like_dom_sf"/>
</dbReference>
<accession>A0AAU8FIC6</accession>
<evidence type="ECO:0000256" key="6">
    <source>
        <dbReference type="ARBA" id="ARBA00022777"/>
    </source>
</evidence>
<dbReference type="InterPro" id="IPR011123">
    <property type="entry name" value="Y_Y_Y"/>
</dbReference>
<dbReference type="InterPro" id="IPR004358">
    <property type="entry name" value="Sig_transdc_His_kin-like_C"/>
</dbReference>
<dbReference type="Pfam" id="PF00512">
    <property type="entry name" value="HisKA"/>
    <property type="match status" value="1"/>
</dbReference>
<dbReference type="SUPFAM" id="SSF47384">
    <property type="entry name" value="Homodimeric domain of signal transducing histidine kinase"/>
    <property type="match status" value="1"/>
</dbReference>
<evidence type="ECO:0000256" key="4">
    <source>
        <dbReference type="ARBA" id="ARBA00022679"/>
    </source>
</evidence>
<feature type="chain" id="PRO_5043840495" description="histidine kinase" evidence="14">
    <location>
        <begin position="23"/>
        <end position="1376"/>
    </location>
</feature>
<proteinExistence type="predicted"/>
<dbReference type="SMART" id="SM00387">
    <property type="entry name" value="HATPase_c"/>
    <property type="match status" value="1"/>
</dbReference>
<dbReference type="Gene3D" id="2.130.10.10">
    <property type="entry name" value="YVTN repeat-like/Quinoprotein amine dehydrogenase"/>
    <property type="match status" value="2"/>
</dbReference>
<dbReference type="PRINTS" id="PR00344">
    <property type="entry name" value="BCTRLSENSOR"/>
</dbReference>
<reference evidence="18" key="1">
    <citation type="submission" date="2024-06" db="EMBL/GenBank/DDBJ databases">
        <title>Sequencing and assembly of the genome of Dyadobacter sp. strain 676, a symbiont of Cyamopsis tetragonoloba.</title>
        <authorList>
            <person name="Guro P."/>
            <person name="Sazanova A."/>
            <person name="Kuznetsova I."/>
            <person name="Belimov A."/>
            <person name="Safronova V."/>
        </authorList>
    </citation>
    <scope>NUCLEOTIDE SEQUENCE</scope>
    <source>
        <strain evidence="18">676</strain>
    </source>
</reference>
<dbReference type="GO" id="GO:0043565">
    <property type="term" value="F:sequence-specific DNA binding"/>
    <property type="evidence" value="ECO:0007669"/>
    <property type="project" value="InterPro"/>
</dbReference>
<dbReference type="InterPro" id="IPR003594">
    <property type="entry name" value="HATPase_dom"/>
</dbReference>
<keyword evidence="3 12" id="KW-0597">Phosphoprotein</keyword>
<dbReference type="CDD" id="cd17574">
    <property type="entry name" value="REC_OmpR"/>
    <property type="match status" value="1"/>
</dbReference>
<dbReference type="PROSITE" id="PS00041">
    <property type="entry name" value="HTH_ARAC_FAMILY_1"/>
    <property type="match status" value="1"/>
</dbReference>
<evidence type="ECO:0000259" key="17">
    <source>
        <dbReference type="PROSITE" id="PS50110"/>
    </source>
</evidence>
<dbReference type="PROSITE" id="PS01124">
    <property type="entry name" value="HTH_ARAC_FAMILY_2"/>
    <property type="match status" value="1"/>
</dbReference>
<keyword evidence="14" id="KW-0732">Signal</keyword>
<evidence type="ECO:0000259" key="15">
    <source>
        <dbReference type="PROSITE" id="PS01124"/>
    </source>
</evidence>
<keyword evidence="4" id="KW-0808">Transferase</keyword>
<dbReference type="Gene3D" id="3.30.565.10">
    <property type="entry name" value="Histidine kinase-like ATPase, C-terminal domain"/>
    <property type="match status" value="1"/>
</dbReference>
<dbReference type="InterPro" id="IPR003661">
    <property type="entry name" value="HisK_dim/P_dom"/>
</dbReference>
<dbReference type="InterPro" id="IPR009057">
    <property type="entry name" value="Homeodomain-like_sf"/>
</dbReference>
<evidence type="ECO:0000256" key="10">
    <source>
        <dbReference type="ARBA" id="ARBA00023125"/>
    </source>
</evidence>
<dbReference type="GO" id="GO:0005524">
    <property type="term" value="F:ATP binding"/>
    <property type="evidence" value="ECO:0007669"/>
    <property type="project" value="UniProtKB-KW"/>
</dbReference>
<dbReference type="InterPro" id="IPR013783">
    <property type="entry name" value="Ig-like_fold"/>
</dbReference>
<dbReference type="FunFam" id="1.10.287.130:FF:000045">
    <property type="entry name" value="Two-component system sensor histidine kinase/response regulator"/>
    <property type="match status" value="1"/>
</dbReference>
<feature type="transmembrane region" description="Helical" evidence="13">
    <location>
        <begin position="815"/>
        <end position="835"/>
    </location>
</feature>
<dbReference type="InterPro" id="IPR001789">
    <property type="entry name" value="Sig_transdc_resp-reg_receiver"/>
</dbReference>
<dbReference type="GO" id="GO:0000155">
    <property type="term" value="F:phosphorelay sensor kinase activity"/>
    <property type="evidence" value="ECO:0007669"/>
    <property type="project" value="InterPro"/>
</dbReference>
<dbReference type="Gene3D" id="1.10.287.130">
    <property type="match status" value="1"/>
</dbReference>
<evidence type="ECO:0000256" key="3">
    <source>
        <dbReference type="ARBA" id="ARBA00022553"/>
    </source>
</evidence>
<keyword evidence="8" id="KW-0902">Two-component regulatory system</keyword>
<evidence type="ECO:0000256" key="12">
    <source>
        <dbReference type="PROSITE-ProRule" id="PRU00169"/>
    </source>
</evidence>
<keyword evidence="13" id="KW-1133">Transmembrane helix</keyword>
<evidence type="ECO:0000256" key="1">
    <source>
        <dbReference type="ARBA" id="ARBA00000085"/>
    </source>
</evidence>
<dbReference type="SUPFAM" id="SSF55874">
    <property type="entry name" value="ATPase domain of HSP90 chaperone/DNA topoisomerase II/histidine kinase"/>
    <property type="match status" value="1"/>
</dbReference>
<keyword evidence="10" id="KW-0238">DNA-binding</keyword>
<protein>
    <recommendedName>
        <fullName evidence="2">histidine kinase</fullName>
        <ecNumber evidence="2">2.7.13.3</ecNumber>
    </recommendedName>
</protein>
<dbReference type="Pfam" id="PF07494">
    <property type="entry name" value="Reg_prop"/>
    <property type="match status" value="7"/>
</dbReference>
<dbReference type="PANTHER" id="PTHR43547:SF2">
    <property type="entry name" value="HYBRID SIGNAL TRANSDUCTION HISTIDINE KINASE C"/>
    <property type="match status" value="1"/>
</dbReference>
<keyword evidence="5" id="KW-0547">Nucleotide-binding</keyword>
<dbReference type="Pfam" id="PF12833">
    <property type="entry name" value="HTH_18"/>
    <property type="match status" value="1"/>
</dbReference>